<dbReference type="AlphaFoldDB" id="A0A9J6PGA1"/>
<dbReference type="RefSeq" id="WP_269332771.1">
    <property type="nucleotide sequence ID" value="NZ_JAMZFT010000002.1"/>
</dbReference>
<proteinExistence type="predicted"/>
<keyword evidence="1" id="KW-0969">Cilium</keyword>
<evidence type="ECO:0000313" key="2">
    <source>
        <dbReference type="Proteomes" id="UP001055804"/>
    </source>
</evidence>
<protein>
    <submittedName>
        <fullName evidence="1">Flagellar basal body-associated FliL family protein</fullName>
    </submittedName>
</protein>
<keyword evidence="2" id="KW-1185">Reference proteome</keyword>
<name>A0A9J6PGA1_9PROT</name>
<gene>
    <name evidence="1" type="ORF">NJQ99_10440</name>
</gene>
<comment type="caution">
    <text evidence="1">The sequence shown here is derived from an EMBL/GenBank/DDBJ whole genome shotgun (WGS) entry which is preliminary data.</text>
</comment>
<sequence length="168" mass="17270">MKSILLIAGLSVAGALGGAVAGQMLRPPPASPAGDHAAAPDSHALPAAAAPALPAAAPAEPAGEFVKLSRQFIVPLARGGYVRGHVIAEIHLEVTPGSSERVFAMEPKLRDAFLSRLHGLAAEGAFDGDLARNGALGQMREGLTQDAQTLLGGDVRRVLVADLMRQDF</sequence>
<dbReference type="EMBL" id="JAMZFT010000002">
    <property type="protein sequence ID" value="MCP1336827.1"/>
    <property type="molecule type" value="Genomic_DNA"/>
</dbReference>
<dbReference type="Proteomes" id="UP001055804">
    <property type="component" value="Unassembled WGS sequence"/>
</dbReference>
<reference evidence="1" key="1">
    <citation type="submission" date="2022-06" db="EMBL/GenBank/DDBJ databases">
        <title>Isolation and Genomics of Futiania mangrovii gen. nov., sp. nov., a Rare and Metabolically-versatile member in the Class Alphaproteobacteria.</title>
        <authorList>
            <person name="Liu L."/>
            <person name="Huang W.-C."/>
            <person name="Pan J."/>
            <person name="Li J."/>
            <person name="Huang Y."/>
            <person name="Du H."/>
            <person name="Liu Y."/>
            <person name="Li M."/>
        </authorList>
    </citation>
    <scope>NUCLEOTIDE SEQUENCE</scope>
    <source>
        <strain evidence="1">FT118</strain>
    </source>
</reference>
<evidence type="ECO:0000313" key="1">
    <source>
        <dbReference type="EMBL" id="MCP1336827.1"/>
    </source>
</evidence>
<keyword evidence="1" id="KW-0966">Cell projection</keyword>
<accession>A0A9J6PGA1</accession>
<organism evidence="1 2">
    <name type="scientific">Futiania mangrovi</name>
    <dbReference type="NCBI Taxonomy" id="2959716"/>
    <lineage>
        <taxon>Bacteria</taxon>
        <taxon>Pseudomonadati</taxon>
        <taxon>Pseudomonadota</taxon>
        <taxon>Alphaproteobacteria</taxon>
        <taxon>Futianiales</taxon>
        <taxon>Futianiaceae</taxon>
        <taxon>Futiania</taxon>
    </lineage>
</organism>
<keyword evidence="1" id="KW-0282">Flagellum</keyword>